<accession>A0ABM8HSG6</accession>
<feature type="signal peptide" evidence="1">
    <location>
        <begin position="1"/>
        <end position="22"/>
    </location>
</feature>
<evidence type="ECO:0000313" key="4">
    <source>
        <dbReference type="Proteomes" id="UP001319827"/>
    </source>
</evidence>
<feature type="domain" description="Cytochrome c7-like" evidence="2">
    <location>
        <begin position="119"/>
        <end position="180"/>
    </location>
</feature>
<dbReference type="EMBL" id="AP024355">
    <property type="protein sequence ID" value="BCR03909.1"/>
    <property type="molecule type" value="Genomic_DNA"/>
</dbReference>
<reference evidence="3 4" key="1">
    <citation type="journal article" date="2016" name="C (Basel)">
        <title>Selective Growth of and Electricity Production by Marine Exoelectrogenic Bacteria in Self-Aggregated Hydrogel of Microbially Reduced Graphene Oxide.</title>
        <authorList>
            <person name="Yoshida N."/>
            <person name="Goto Y."/>
            <person name="Miyata Y."/>
        </authorList>
    </citation>
    <scope>NUCLEOTIDE SEQUENCE [LARGE SCALE GENOMIC DNA]</scope>
    <source>
        <strain evidence="3 4">NIT-T3</strain>
    </source>
</reference>
<dbReference type="Pfam" id="PF14522">
    <property type="entry name" value="Cytochrome_C7"/>
    <property type="match status" value="2"/>
</dbReference>
<dbReference type="RefSeq" id="WP_221251344.1">
    <property type="nucleotide sequence ID" value="NZ_AP024355.1"/>
</dbReference>
<dbReference type="NCBIfam" id="TIGR04257">
    <property type="entry name" value="nanowire_3heme"/>
    <property type="match status" value="2"/>
</dbReference>
<protein>
    <submittedName>
        <fullName evidence="3">C-type cytochrome</fullName>
    </submittedName>
</protein>
<evidence type="ECO:0000256" key="1">
    <source>
        <dbReference type="SAM" id="SignalP"/>
    </source>
</evidence>
<evidence type="ECO:0000313" key="3">
    <source>
        <dbReference type="EMBL" id="BCR03909.1"/>
    </source>
</evidence>
<keyword evidence="4" id="KW-1185">Reference proteome</keyword>
<dbReference type="SUPFAM" id="SSF48695">
    <property type="entry name" value="Multiheme cytochromes"/>
    <property type="match status" value="2"/>
</dbReference>
<gene>
    <name evidence="3" type="ORF">DESUT3_09780</name>
</gene>
<dbReference type="PANTHER" id="PTHR39425:SF1">
    <property type="entry name" value="CYTOCHROME C7-LIKE DOMAIN-CONTAINING PROTEIN"/>
    <property type="match status" value="1"/>
</dbReference>
<evidence type="ECO:0000259" key="2">
    <source>
        <dbReference type="Pfam" id="PF14522"/>
    </source>
</evidence>
<dbReference type="Gene3D" id="3.90.10.10">
    <property type="entry name" value="Cytochrome C3"/>
    <property type="match status" value="2"/>
</dbReference>
<proteinExistence type="predicted"/>
<dbReference type="InterPro" id="IPR026352">
    <property type="entry name" value="Nanowire_3heme"/>
</dbReference>
<feature type="chain" id="PRO_5046061899" evidence="1">
    <location>
        <begin position="23"/>
        <end position="181"/>
    </location>
</feature>
<reference evidence="3 4" key="2">
    <citation type="journal article" date="2021" name="Int. J. Syst. Evol. Microbiol.">
        <title>Isolation and Polyphasic Characterization of Desulfuromonas versatilis sp. Nov., an Electrogenic Bacteria Capable of Versatile Metabolism Isolated from a Graphene Oxide-Reducing Enrichment Culture.</title>
        <authorList>
            <person name="Xie L."/>
            <person name="Yoshida N."/>
            <person name="Ishii S."/>
            <person name="Meng L."/>
        </authorList>
    </citation>
    <scope>NUCLEOTIDE SEQUENCE [LARGE SCALE GENOMIC DNA]</scope>
    <source>
        <strain evidence="3 4">NIT-T3</strain>
    </source>
</reference>
<keyword evidence="1" id="KW-0732">Signal</keyword>
<dbReference type="PANTHER" id="PTHR39425">
    <property type="entry name" value="LIPOPROTEIN CYTOCHROME C"/>
    <property type="match status" value="1"/>
</dbReference>
<dbReference type="InterPro" id="IPR036280">
    <property type="entry name" value="Multihaem_cyt_sf"/>
</dbReference>
<dbReference type="Proteomes" id="UP001319827">
    <property type="component" value="Chromosome"/>
</dbReference>
<organism evidence="3 4">
    <name type="scientific">Desulfuromonas versatilis</name>
    <dbReference type="NCBI Taxonomy" id="2802975"/>
    <lineage>
        <taxon>Bacteria</taxon>
        <taxon>Pseudomonadati</taxon>
        <taxon>Thermodesulfobacteriota</taxon>
        <taxon>Desulfuromonadia</taxon>
        <taxon>Desulfuromonadales</taxon>
        <taxon>Desulfuromonadaceae</taxon>
        <taxon>Desulfuromonas</taxon>
    </lineage>
</organism>
<name>A0ABM8HSG6_9BACT</name>
<dbReference type="InterPro" id="IPR029467">
    <property type="entry name" value="Cyt_c7-like"/>
</dbReference>
<feature type="domain" description="Cytochrome c7-like" evidence="2">
    <location>
        <begin position="39"/>
        <end position="103"/>
    </location>
</feature>
<sequence>MKLPRSLVLILLFAALPATLCAAWITDIVVMSSKGAGAVNFSHYTHLEAVGNNCPSCHNGIFHIRPEKNPVATMKDMAEGKSCGACHNGQKAFSVKEGCSSCHPTRDIVFKNADAGDITFSHEAHTGMFGCSECHPDLFLPGPGNQRRTMQEMEQGDSCGACHDGNAAFSVKEDCENCHQM</sequence>
<dbReference type="CDD" id="cd08168">
    <property type="entry name" value="Cytochrom_C3"/>
    <property type="match status" value="1"/>
</dbReference>